<proteinExistence type="predicted"/>
<organism evidence="1 2">
    <name type="scientific">Acorus calamus</name>
    <name type="common">Sweet flag</name>
    <dbReference type="NCBI Taxonomy" id="4465"/>
    <lineage>
        <taxon>Eukaryota</taxon>
        <taxon>Viridiplantae</taxon>
        <taxon>Streptophyta</taxon>
        <taxon>Embryophyta</taxon>
        <taxon>Tracheophyta</taxon>
        <taxon>Spermatophyta</taxon>
        <taxon>Magnoliopsida</taxon>
        <taxon>Liliopsida</taxon>
        <taxon>Acoraceae</taxon>
        <taxon>Acorus</taxon>
    </lineage>
</organism>
<protein>
    <submittedName>
        <fullName evidence="1">Uncharacterized protein</fullName>
    </submittedName>
</protein>
<name>A0AAV9C8Y7_ACOCL</name>
<dbReference type="EMBL" id="JAUJYO010000020">
    <property type="protein sequence ID" value="KAK1285610.1"/>
    <property type="molecule type" value="Genomic_DNA"/>
</dbReference>
<reference evidence="1" key="2">
    <citation type="submission" date="2023-06" db="EMBL/GenBank/DDBJ databases">
        <authorList>
            <person name="Ma L."/>
            <person name="Liu K.-W."/>
            <person name="Li Z."/>
            <person name="Hsiao Y.-Y."/>
            <person name="Qi Y."/>
            <person name="Fu T."/>
            <person name="Tang G."/>
            <person name="Zhang D."/>
            <person name="Sun W.-H."/>
            <person name="Liu D.-K."/>
            <person name="Li Y."/>
            <person name="Chen G.-Z."/>
            <person name="Liu X.-D."/>
            <person name="Liao X.-Y."/>
            <person name="Jiang Y.-T."/>
            <person name="Yu X."/>
            <person name="Hao Y."/>
            <person name="Huang J."/>
            <person name="Zhao X.-W."/>
            <person name="Ke S."/>
            <person name="Chen Y.-Y."/>
            <person name="Wu W.-L."/>
            <person name="Hsu J.-L."/>
            <person name="Lin Y.-F."/>
            <person name="Huang M.-D."/>
            <person name="Li C.-Y."/>
            <person name="Huang L."/>
            <person name="Wang Z.-W."/>
            <person name="Zhao X."/>
            <person name="Zhong W.-Y."/>
            <person name="Peng D.-H."/>
            <person name="Ahmad S."/>
            <person name="Lan S."/>
            <person name="Zhang J.-S."/>
            <person name="Tsai W.-C."/>
            <person name="Van De Peer Y."/>
            <person name="Liu Z.-J."/>
        </authorList>
    </citation>
    <scope>NUCLEOTIDE SEQUENCE</scope>
    <source>
        <strain evidence="1">CP</strain>
        <tissue evidence="1">Leaves</tissue>
    </source>
</reference>
<reference evidence="1" key="1">
    <citation type="journal article" date="2023" name="Nat. Commun.">
        <title>Diploid and tetraploid genomes of Acorus and the evolution of monocots.</title>
        <authorList>
            <person name="Ma L."/>
            <person name="Liu K.W."/>
            <person name="Li Z."/>
            <person name="Hsiao Y.Y."/>
            <person name="Qi Y."/>
            <person name="Fu T."/>
            <person name="Tang G.D."/>
            <person name="Zhang D."/>
            <person name="Sun W.H."/>
            <person name="Liu D.K."/>
            <person name="Li Y."/>
            <person name="Chen G.Z."/>
            <person name="Liu X.D."/>
            <person name="Liao X.Y."/>
            <person name="Jiang Y.T."/>
            <person name="Yu X."/>
            <person name="Hao Y."/>
            <person name="Huang J."/>
            <person name="Zhao X.W."/>
            <person name="Ke S."/>
            <person name="Chen Y.Y."/>
            <person name="Wu W.L."/>
            <person name="Hsu J.L."/>
            <person name="Lin Y.F."/>
            <person name="Huang M.D."/>
            <person name="Li C.Y."/>
            <person name="Huang L."/>
            <person name="Wang Z.W."/>
            <person name="Zhao X."/>
            <person name="Zhong W.Y."/>
            <person name="Peng D.H."/>
            <person name="Ahmad S."/>
            <person name="Lan S."/>
            <person name="Zhang J.S."/>
            <person name="Tsai W.C."/>
            <person name="Van de Peer Y."/>
            <person name="Liu Z.J."/>
        </authorList>
    </citation>
    <scope>NUCLEOTIDE SEQUENCE</scope>
    <source>
        <strain evidence="1">CP</strain>
    </source>
</reference>
<sequence length="67" mass="8147">MRARKLKVLSRYLRKRKRKRKRLKGGMELAMEEKEKQRRTCSVCGKKEKHNKRSCPMLKEMLARNTQ</sequence>
<comment type="caution">
    <text evidence="1">The sequence shown here is derived from an EMBL/GenBank/DDBJ whole genome shotgun (WGS) entry which is preliminary data.</text>
</comment>
<evidence type="ECO:0000313" key="2">
    <source>
        <dbReference type="Proteomes" id="UP001180020"/>
    </source>
</evidence>
<dbReference type="AlphaFoldDB" id="A0AAV9C8Y7"/>
<gene>
    <name evidence="1" type="ORF">QJS10_CPB20g01377</name>
</gene>
<dbReference type="Proteomes" id="UP001180020">
    <property type="component" value="Unassembled WGS sequence"/>
</dbReference>
<keyword evidence="2" id="KW-1185">Reference proteome</keyword>
<evidence type="ECO:0000313" key="1">
    <source>
        <dbReference type="EMBL" id="KAK1285610.1"/>
    </source>
</evidence>
<accession>A0AAV9C8Y7</accession>